<dbReference type="EMBL" id="HBUF01564962">
    <property type="protein sequence ID" value="CAG6764115.1"/>
    <property type="molecule type" value="Transcribed_RNA"/>
</dbReference>
<accession>A0A8D9EU36</accession>
<proteinExistence type="predicted"/>
<name>A0A8D9EU36_9HEMI</name>
<evidence type="ECO:0000313" key="1">
    <source>
        <dbReference type="EMBL" id="CAG6764115.1"/>
    </source>
</evidence>
<sequence>MMIMMKWSKLPKMFNLTTTMLNNVLHSTIIFHTPVLPAVSLFLFLCPCLKNGFSGVPIPMYFIFNIYTYPSYLPALCCRLQKLTSVISCHIKRQLLVMMISTSNEIYCRTVMMKKDLCCLNYTCSCLISKMEKNPMMYLLIIRYSLFCHLKII</sequence>
<protein>
    <submittedName>
        <fullName evidence="1">Uncharacterized protein</fullName>
    </submittedName>
</protein>
<reference evidence="1" key="1">
    <citation type="submission" date="2021-05" db="EMBL/GenBank/DDBJ databases">
        <authorList>
            <person name="Alioto T."/>
            <person name="Alioto T."/>
            <person name="Gomez Garrido J."/>
        </authorList>
    </citation>
    <scope>NUCLEOTIDE SEQUENCE</scope>
</reference>
<dbReference type="AlphaFoldDB" id="A0A8D9EU36"/>
<organism evidence="1">
    <name type="scientific">Cacopsylla melanoneura</name>
    <dbReference type="NCBI Taxonomy" id="428564"/>
    <lineage>
        <taxon>Eukaryota</taxon>
        <taxon>Metazoa</taxon>
        <taxon>Ecdysozoa</taxon>
        <taxon>Arthropoda</taxon>
        <taxon>Hexapoda</taxon>
        <taxon>Insecta</taxon>
        <taxon>Pterygota</taxon>
        <taxon>Neoptera</taxon>
        <taxon>Paraneoptera</taxon>
        <taxon>Hemiptera</taxon>
        <taxon>Sternorrhyncha</taxon>
        <taxon>Psylloidea</taxon>
        <taxon>Psyllidae</taxon>
        <taxon>Psyllinae</taxon>
        <taxon>Cacopsylla</taxon>
    </lineage>
</organism>